<dbReference type="VEuPathDB" id="FungiDB:SDRG_02775"/>
<accession>T0QPS8</accession>
<proteinExistence type="predicted"/>
<dbReference type="GeneID" id="19943502"/>
<dbReference type="Gene3D" id="3.40.50.300">
    <property type="entry name" value="P-loop containing nucleotide triphosphate hydrolases"/>
    <property type="match status" value="1"/>
</dbReference>
<dbReference type="EMBL" id="JH767137">
    <property type="protein sequence ID" value="EQC40124.1"/>
    <property type="molecule type" value="Genomic_DNA"/>
</dbReference>
<protein>
    <recommendedName>
        <fullName evidence="1">VLIG-type G domain-containing protein</fullName>
    </recommendedName>
</protein>
<dbReference type="InterPro" id="IPR027417">
    <property type="entry name" value="P-loop_NTPase"/>
</dbReference>
<dbReference type="Proteomes" id="UP000030762">
    <property type="component" value="Unassembled WGS sequence"/>
</dbReference>
<feature type="domain" description="VLIG-type G" evidence="1">
    <location>
        <begin position="997"/>
        <end position="1246"/>
    </location>
</feature>
<dbReference type="InterPro" id="IPR030383">
    <property type="entry name" value="G_VLIG_dom"/>
</dbReference>
<dbReference type="PANTHER" id="PTHR22796:SF1">
    <property type="entry name" value="VWFA DOMAIN-CONTAINING PROTEIN"/>
    <property type="match status" value="1"/>
</dbReference>
<reference evidence="2 3" key="1">
    <citation type="submission" date="2012-04" db="EMBL/GenBank/DDBJ databases">
        <title>The Genome Sequence of Saprolegnia declina VS20.</title>
        <authorList>
            <consortium name="The Broad Institute Genome Sequencing Platform"/>
            <person name="Russ C."/>
            <person name="Nusbaum C."/>
            <person name="Tyler B."/>
            <person name="van West P."/>
            <person name="Dieguez-Uribeondo J."/>
            <person name="de Bruijn I."/>
            <person name="Tripathy S."/>
            <person name="Jiang R."/>
            <person name="Young S.K."/>
            <person name="Zeng Q."/>
            <person name="Gargeya S."/>
            <person name="Fitzgerald M."/>
            <person name="Haas B."/>
            <person name="Abouelleil A."/>
            <person name="Alvarado L."/>
            <person name="Arachchi H.M."/>
            <person name="Berlin A."/>
            <person name="Chapman S.B."/>
            <person name="Goldberg J."/>
            <person name="Griggs A."/>
            <person name="Gujja S."/>
            <person name="Hansen M."/>
            <person name="Howarth C."/>
            <person name="Imamovic A."/>
            <person name="Larimer J."/>
            <person name="McCowen C."/>
            <person name="Montmayeur A."/>
            <person name="Murphy C."/>
            <person name="Neiman D."/>
            <person name="Pearson M."/>
            <person name="Priest M."/>
            <person name="Roberts A."/>
            <person name="Saif S."/>
            <person name="Shea T."/>
            <person name="Sisk P."/>
            <person name="Sykes S."/>
            <person name="Wortman J."/>
            <person name="Nusbaum C."/>
            <person name="Birren B."/>
        </authorList>
    </citation>
    <scope>NUCLEOTIDE SEQUENCE [LARGE SCALE GENOMIC DNA]</scope>
    <source>
        <strain evidence="2 3">VS20</strain>
    </source>
</reference>
<gene>
    <name evidence="2" type="ORF">SDRG_02775</name>
</gene>
<dbReference type="Pfam" id="PF25683">
    <property type="entry name" value="URGCP_GTPase"/>
    <property type="match status" value="1"/>
</dbReference>
<dbReference type="InParanoid" id="T0QPS8"/>
<evidence type="ECO:0000313" key="2">
    <source>
        <dbReference type="EMBL" id="EQC40124.1"/>
    </source>
</evidence>
<dbReference type="RefSeq" id="XP_008606598.1">
    <property type="nucleotide sequence ID" value="XM_008608376.1"/>
</dbReference>
<dbReference type="PROSITE" id="PS51717">
    <property type="entry name" value="G_VLIG"/>
    <property type="match status" value="1"/>
</dbReference>
<evidence type="ECO:0000313" key="3">
    <source>
        <dbReference type="Proteomes" id="UP000030762"/>
    </source>
</evidence>
<sequence>MSSIDTASTDDQVVACASGGAALLGHCFGFSGPASIETAVLQPPTTCKLQAPTCSTDITHAWFENAFEAANFRKAMAAHGRTAVSGAREQSLPASSASIACSSYAYVPMKSFCLDAPAMALAEKALADASDLTTVEAAKCFLCDYGSHVFCGVFHVGGVFWKTVEVEARADVAIGTLASAFPDPTARDLSINYSSFAYGSGIDTRQTSLLDDKKTSCEITTRIECDGPDAASYATFQQRLLADSSTWRVIDRPTARVGVWDLLDAAGFETAANLVRNAWLELVASSRVLAPDVAAAVRNVYVDMWQRNPTFGSDAKNQNVASADEATVAVQQQLCVVAQANVDGRALVDVVLLALRFGAAFGLTLAADCFRDERLVVALRRLVATNDTAAMLQLGAMYQHVLGALVSQEGLHLDPIVQEALQRAAQLAALEHEASKLTDTVYPWDIILAAFQATPLLHYGLLTTRISDLLIANLSEAQGCSAELWAIAQRFDCHDDGFTTNLNPEHVQMMADTMLAALNRDAAAATESSDDEAPMPPAMFAPMIDERTSAAEEQHLSSARQHPMSHLLTVVSKPAKTTDLPGLIWYTLKHRLSLVKELYSSASGAKGKRVARRASARDEAPQGPAVFDALLTLVDSLTPTARAEVYRLLLDRRCLVPFLLGWGFVEENTVYTTVMVLHVIGDYTLLESFIAQFADVLVIDTGAAPARTTLPQGTVLHWRLAEDDEDDQVLGDDGKVLTVGLASPMSSSYERITAYILEDDEAETPPTRCTVDNLPLPYDVKSDARLPQHTENILAATDFATLRTDVLQLQQRFAYESALRIELQRETNPPSQEVLRQKIQRSEAEHKKLVRNVARAPLLVYFQRILEHPSAAVREMLVIDLERRLAECCNAVAATAQAECGQAFAACSEVDNEATRSAYASALVKWSNMVTGLEHLWRELSHIYTANQEAYAILPQLAVQHLLDGFPLELMDGDAGMVNDKWIRAVLRSLDDTLPTGARVFVLSVMGVQSSGKSTLLNSMFGVRLRTSVARCTRGVNLQLLACNNCDDYDYVLLLDTEGIQSPEYVGVEGTVWRDNRMASVAILPADATIILTKGEATNTINDVLPIVLSVFANSELAAASGGHLMSKLYFAFNQIDVSQTSNMASSLRALLDSLRSSAKQIAAVRQTETATFLRDFRADMNDEAGSDVRFLGMTQGQTTPPNDVPLPDFGERLVRFRDHMHARAIESQWQARTISELSESLDLVWTCLQSANFELDFASAHERVVYDRLVQMMTEHTQELAKIYSDAFDNVLQTMSADSAAEKTLDASNRRKYETLLEHHVESHVATLEAVVATSLNQDAFAKWATTMQDMWTDKKQRQAAHSARLVQSKVQHLFEYDAITKVYKEKIQAKIVDHNTSFGPEATMQAFDAIFNEILSDARLQNPAFAPQVPKLVHAVIHNNHVFTPDELARLSSDDTDGWSPAKLVGKAARTFSNVVLSRNTTSRDTELTDAVCDLVGSLLADVERYSDDVALTCARDVQRLLASKQLTPSQHKAGLRALTSMLTSELQLRQRRWDEANSVVAKFAACKASMLLFAQNVCDGQKAAQLLSTTLNEWLGLNLTKTFEEEVVSVVASSLKHARWVRAADAMQAALDTDLLQYLRKKKMRKVLSLIDEPTAHAADVTSALVRKEVQKCYVHVSKKLVRDIEESIAAAADAATHATSERTKCFVHALRLSLQSRLKCSGTSALIESLPAVAGNVMNCDDQGPSAFALTTDQDAISVPLDLLRRIGAMASQLRPSSEWSSTMTKAVVGVIQNEAYGAVDGIMPRCGAPCPRCHCPCTKALGHTSTKDNALHNTYHQPEGLVGVWDVDTRELLAASCATCVVDNCTMVFTSGNRPYTEFETVYPGWALPRVTKFLPLREYVFAQCQSELSQMFNKLPCTSMPISYAHNLDDIDEQLKRLLR</sequence>
<dbReference type="PANTHER" id="PTHR22796">
    <property type="entry name" value="URG4-RELATED"/>
    <property type="match status" value="1"/>
</dbReference>
<keyword evidence="3" id="KW-1185">Reference proteome</keyword>
<dbReference type="OrthoDB" id="167077at2759"/>
<organism evidence="2 3">
    <name type="scientific">Saprolegnia diclina (strain VS20)</name>
    <dbReference type="NCBI Taxonomy" id="1156394"/>
    <lineage>
        <taxon>Eukaryota</taxon>
        <taxon>Sar</taxon>
        <taxon>Stramenopiles</taxon>
        <taxon>Oomycota</taxon>
        <taxon>Saprolegniomycetes</taxon>
        <taxon>Saprolegniales</taxon>
        <taxon>Saprolegniaceae</taxon>
        <taxon>Saprolegnia</taxon>
    </lineage>
</organism>
<dbReference type="GO" id="GO:0005525">
    <property type="term" value="F:GTP binding"/>
    <property type="evidence" value="ECO:0007669"/>
    <property type="project" value="InterPro"/>
</dbReference>
<dbReference type="SUPFAM" id="SSF52540">
    <property type="entry name" value="P-loop containing nucleoside triphosphate hydrolases"/>
    <property type="match status" value="1"/>
</dbReference>
<dbReference type="eggNOG" id="ENOG502RR3F">
    <property type="taxonomic scope" value="Eukaryota"/>
</dbReference>
<name>T0QPS8_SAPDV</name>
<evidence type="ECO:0000259" key="1">
    <source>
        <dbReference type="PROSITE" id="PS51717"/>
    </source>
</evidence>